<organism evidence="1">
    <name type="scientific">Anguilla anguilla</name>
    <name type="common">European freshwater eel</name>
    <name type="synonym">Muraena anguilla</name>
    <dbReference type="NCBI Taxonomy" id="7936"/>
    <lineage>
        <taxon>Eukaryota</taxon>
        <taxon>Metazoa</taxon>
        <taxon>Chordata</taxon>
        <taxon>Craniata</taxon>
        <taxon>Vertebrata</taxon>
        <taxon>Euteleostomi</taxon>
        <taxon>Actinopterygii</taxon>
        <taxon>Neopterygii</taxon>
        <taxon>Teleostei</taxon>
        <taxon>Anguilliformes</taxon>
        <taxon>Anguillidae</taxon>
        <taxon>Anguilla</taxon>
    </lineage>
</organism>
<accession>A0A0E9SRB2</accession>
<dbReference type="EMBL" id="GBXM01064746">
    <property type="protein sequence ID" value="JAH43831.1"/>
    <property type="molecule type" value="Transcribed_RNA"/>
</dbReference>
<name>A0A0E9SRB2_ANGAN</name>
<reference evidence="1" key="1">
    <citation type="submission" date="2014-11" db="EMBL/GenBank/DDBJ databases">
        <authorList>
            <person name="Amaro Gonzalez C."/>
        </authorList>
    </citation>
    <scope>NUCLEOTIDE SEQUENCE</scope>
</reference>
<reference evidence="1" key="2">
    <citation type="journal article" date="2015" name="Fish Shellfish Immunol.">
        <title>Early steps in the European eel (Anguilla anguilla)-Vibrio vulnificus interaction in the gills: Role of the RtxA13 toxin.</title>
        <authorList>
            <person name="Callol A."/>
            <person name="Pajuelo D."/>
            <person name="Ebbesson L."/>
            <person name="Teles M."/>
            <person name="MacKenzie S."/>
            <person name="Amaro C."/>
        </authorList>
    </citation>
    <scope>NUCLEOTIDE SEQUENCE</scope>
</reference>
<dbReference type="AlphaFoldDB" id="A0A0E9SRB2"/>
<sequence>MNSIRTSCRVHCFLPITKLTDLCGGGINMWSPCFLMIS</sequence>
<protein>
    <submittedName>
        <fullName evidence="1">Uncharacterized protein</fullName>
    </submittedName>
</protein>
<proteinExistence type="predicted"/>
<evidence type="ECO:0000313" key="1">
    <source>
        <dbReference type="EMBL" id="JAH43831.1"/>
    </source>
</evidence>